<dbReference type="Pfam" id="PF12911">
    <property type="entry name" value="OppC_N"/>
    <property type="match status" value="1"/>
</dbReference>
<evidence type="ECO:0000313" key="13">
    <source>
        <dbReference type="EMBL" id="GGJ82673.1"/>
    </source>
</evidence>
<comment type="caution">
    <text evidence="13">The sequence shown here is derived from an EMBL/GenBank/DDBJ whole genome shotgun (WGS) entry which is preliminary data.</text>
</comment>
<evidence type="ECO:0000256" key="9">
    <source>
        <dbReference type="ARBA" id="ARBA00024202"/>
    </source>
</evidence>
<protein>
    <submittedName>
        <fullName evidence="13">Peptide ABC transporter permease</fullName>
    </submittedName>
</protein>
<dbReference type="Gene3D" id="1.10.3720.10">
    <property type="entry name" value="MetI-like"/>
    <property type="match status" value="1"/>
</dbReference>
<evidence type="ECO:0000313" key="14">
    <source>
        <dbReference type="Proteomes" id="UP000658382"/>
    </source>
</evidence>
<keyword evidence="2 10" id="KW-0813">Transport</keyword>
<dbReference type="NCBIfam" id="NF045475">
    <property type="entry name" value="Opp3C"/>
    <property type="match status" value="1"/>
</dbReference>
<feature type="region of interest" description="Disordered" evidence="11">
    <location>
        <begin position="1"/>
        <end position="28"/>
    </location>
</feature>
<keyword evidence="3" id="KW-1003">Cell membrane</keyword>
<feature type="transmembrane region" description="Helical" evidence="10">
    <location>
        <begin position="185"/>
        <end position="210"/>
    </location>
</feature>
<dbReference type="Proteomes" id="UP000658382">
    <property type="component" value="Unassembled WGS sequence"/>
</dbReference>
<evidence type="ECO:0000256" key="11">
    <source>
        <dbReference type="SAM" id="MobiDB-lite"/>
    </source>
</evidence>
<comment type="similarity">
    <text evidence="9">Belongs to the binding-protein-dependent transport system permease family. OppBC subfamily.</text>
</comment>
<evidence type="ECO:0000256" key="2">
    <source>
        <dbReference type="ARBA" id="ARBA00022448"/>
    </source>
</evidence>
<dbReference type="InterPro" id="IPR035906">
    <property type="entry name" value="MetI-like_sf"/>
</dbReference>
<dbReference type="SUPFAM" id="SSF161098">
    <property type="entry name" value="MetI-like"/>
    <property type="match status" value="1"/>
</dbReference>
<feature type="transmembrane region" description="Helical" evidence="10">
    <location>
        <begin position="246"/>
        <end position="265"/>
    </location>
</feature>
<dbReference type="RefSeq" id="WP_188631126.1">
    <property type="nucleotide sequence ID" value="NZ_BMNQ01000001.1"/>
</dbReference>
<feature type="transmembrane region" description="Helical" evidence="10">
    <location>
        <begin position="349"/>
        <end position="372"/>
    </location>
</feature>
<keyword evidence="5" id="KW-0571">Peptide transport</keyword>
<evidence type="ECO:0000256" key="8">
    <source>
        <dbReference type="ARBA" id="ARBA00023136"/>
    </source>
</evidence>
<evidence type="ECO:0000256" key="1">
    <source>
        <dbReference type="ARBA" id="ARBA00004651"/>
    </source>
</evidence>
<dbReference type="GO" id="GO:0015833">
    <property type="term" value="P:peptide transport"/>
    <property type="evidence" value="ECO:0007669"/>
    <property type="project" value="UniProtKB-KW"/>
</dbReference>
<evidence type="ECO:0000256" key="4">
    <source>
        <dbReference type="ARBA" id="ARBA00022692"/>
    </source>
</evidence>
<evidence type="ECO:0000259" key="12">
    <source>
        <dbReference type="PROSITE" id="PS50928"/>
    </source>
</evidence>
<dbReference type="Pfam" id="PF00528">
    <property type="entry name" value="BPD_transp_1"/>
    <property type="match status" value="1"/>
</dbReference>
<keyword evidence="4 10" id="KW-0812">Transmembrane</keyword>
<dbReference type="PROSITE" id="PS50928">
    <property type="entry name" value="ABC_TM1"/>
    <property type="match status" value="1"/>
</dbReference>
<dbReference type="EMBL" id="BMNQ01000001">
    <property type="protein sequence ID" value="GGJ82673.1"/>
    <property type="molecule type" value="Genomic_DNA"/>
</dbReference>
<dbReference type="CDD" id="cd06261">
    <property type="entry name" value="TM_PBP2"/>
    <property type="match status" value="1"/>
</dbReference>
<dbReference type="GO" id="GO:0055085">
    <property type="term" value="P:transmembrane transport"/>
    <property type="evidence" value="ECO:0007669"/>
    <property type="project" value="InterPro"/>
</dbReference>
<evidence type="ECO:0000256" key="3">
    <source>
        <dbReference type="ARBA" id="ARBA00022475"/>
    </source>
</evidence>
<evidence type="ECO:0000256" key="5">
    <source>
        <dbReference type="ARBA" id="ARBA00022856"/>
    </source>
</evidence>
<dbReference type="GO" id="GO:0005886">
    <property type="term" value="C:plasma membrane"/>
    <property type="evidence" value="ECO:0007669"/>
    <property type="project" value="UniProtKB-SubCell"/>
</dbReference>
<dbReference type="InterPro" id="IPR050366">
    <property type="entry name" value="BP-dependent_transpt_permease"/>
</dbReference>
<accession>A0A917PK99</accession>
<feature type="transmembrane region" description="Helical" evidence="10">
    <location>
        <begin position="222"/>
        <end position="240"/>
    </location>
</feature>
<dbReference type="GO" id="GO:0015031">
    <property type="term" value="P:protein transport"/>
    <property type="evidence" value="ECO:0007669"/>
    <property type="project" value="UniProtKB-KW"/>
</dbReference>
<keyword evidence="8 10" id="KW-0472">Membrane</keyword>
<feature type="transmembrane region" description="Helical" evidence="10">
    <location>
        <begin position="49"/>
        <end position="69"/>
    </location>
</feature>
<evidence type="ECO:0000256" key="7">
    <source>
        <dbReference type="ARBA" id="ARBA00022989"/>
    </source>
</evidence>
<reference evidence="13" key="1">
    <citation type="journal article" date="2014" name="Int. J. Syst. Evol. Microbiol.">
        <title>Complete genome sequence of Corynebacterium casei LMG S-19264T (=DSM 44701T), isolated from a smear-ripened cheese.</title>
        <authorList>
            <consortium name="US DOE Joint Genome Institute (JGI-PGF)"/>
            <person name="Walter F."/>
            <person name="Albersmeier A."/>
            <person name="Kalinowski J."/>
            <person name="Ruckert C."/>
        </authorList>
    </citation>
    <scope>NUCLEOTIDE SEQUENCE</scope>
    <source>
        <strain evidence="13">JCM 12580</strain>
    </source>
</reference>
<proteinExistence type="inferred from homology"/>
<keyword evidence="14" id="KW-1185">Reference proteome</keyword>
<sequence length="385" mass="43043">MATNQKKHEPPKELFVPHERKEDTSERITKPSRSFFQDARRTFFKNKSAVLSIILMIIIIIMSIFAPHFNEYGMDEQDLSRAKMPPKIPVIEDLPFFGMNGTLASEFKGDDVEEATKNAVMRYNNDEDFIDIEVLSEGDGSADSAEVAATYHIYEAKEMQDEYFWLGTDQLGRDQWTRIWLGTRVSLIIAFAAAAIDLLIGVAYGGISGYYGGRVDNVLQRILEILIGIPNLVVIFLLLIVLQPGIISIVLALTITGWTGMARIVRGEVLKQKNEEYVLAARTLGQSNGKIIRKHLMPNVAGIIIINTMFTIPNAIFFEAFLSFIGLGIVPPEASLGALVDSGFKVLRLYPYMVFYPAVLISVIMIAFNLIGDGLRDAFDPKMHK</sequence>
<evidence type="ECO:0000256" key="10">
    <source>
        <dbReference type="RuleBase" id="RU363032"/>
    </source>
</evidence>
<organism evidence="13 14">
    <name type="scientific">Lentibacillus kapialis</name>
    <dbReference type="NCBI Taxonomy" id="340214"/>
    <lineage>
        <taxon>Bacteria</taxon>
        <taxon>Bacillati</taxon>
        <taxon>Bacillota</taxon>
        <taxon>Bacilli</taxon>
        <taxon>Bacillales</taxon>
        <taxon>Bacillaceae</taxon>
        <taxon>Lentibacillus</taxon>
    </lineage>
</organism>
<feature type="transmembrane region" description="Helical" evidence="10">
    <location>
        <begin position="300"/>
        <end position="329"/>
    </location>
</feature>
<dbReference type="PANTHER" id="PTHR43386">
    <property type="entry name" value="OLIGOPEPTIDE TRANSPORT SYSTEM PERMEASE PROTEIN APPC"/>
    <property type="match status" value="1"/>
</dbReference>
<evidence type="ECO:0000256" key="6">
    <source>
        <dbReference type="ARBA" id="ARBA00022927"/>
    </source>
</evidence>
<comment type="subcellular location">
    <subcellularLocation>
        <location evidence="1 10">Cell membrane</location>
        <topology evidence="1 10">Multi-pass membrane protein</topology>
    </subcellularLocation>
</comment>
<dbReference type="AlphaFoldDB" id="A0A917PK99"/>
<dbReference type="PANTHER" id="PTHR43386:SF24">
    <property type="entry name" value="OLIGOPEPTIDE TRANSPORT SYSTEM PERMEASE PROTEIN AMID"/>
    <property type="match status" value="1"/>
</dbReference>
<keyword evidence="6" id="KW-0653">Protein transport</keyword>
<keyword evidence="7 10" id="KW-1133">Transmembrane helix</keyword>
<feature type="domain" description="ABC transmembrane type-1" evidence="12">
    <location>
        <begin position="183"/>
        <end position="372"/>
    </location>
</feature>
<dbReference type="InterPro" id="IPR000515">
    <property type="entry name" value="MetI-like"/>
</dbReference>
<gene>
    <name evidence="13" type="ORF">GCM10007063_01450</name>
</gene>
<reference evidence="13" key="2">
    <citation type="submission" date="2020-09" db="EMBL/GenBank/DDBJ databases">
        <authorList>
            <person name="Sun Q."/>
            <person name="Ohkuma M."/>
        </authorList>
    </citation>
    <scope>NUCLEOTIDE SEQUENCE</scope>
    <source>
        <strain evidence="13">JCM 12580</strain>
    </source>
</reference>
<name>A0A917PK99_9BACI</name>
<dbReference type="InterPro" id="IPR025966">
    <property type="entry name" value="OppC_N"/>
</dbReference>